<dbReference type="InterPro" id="IPR013087">
    <property type="entry name" value="Znf_C2H2_type"/>
</dbReference>
<evidence type="ECO:0000256" key="5">
    <source>
        <dbReference type="ARBA" id="ARBA00022833"/>
    </source>
</evidence>
<dbReference type="PROSITE" id="PS50157">
    <property type="entry name" value="ZINC_FINGER_C2H2_2"/>
    <property type="match status" value="9"/>
</dbReference>
<keyword evidence="5" id="KW-0862">Zinc</keyword>
<keyword evidence="4 7" id="KW-0863">Zinc-finger</keyword>
<protein>
    <submittedName>
        <fullName evidence="10">Putative c2h2-type zn-finger protein</fullName>
    </submittedName>
</protein>
<proteinExistence type="predicted"/>
<dbReference type="SMART" id="SM00355">
    <property type="entry name" value="ZnF_C2H2"/>
    <property type="match status" value="11"/>
</dbReference>
<feature type="domain" description="C2H2-type" evidence="9">
    <location>
        <begin position="347"/>
        <end position="374"/>
    </location>
</feature>
<organism evidence="10">
    <name type="scientific">Culex tarsalis</name>
    <name type="common">Encephalitis mosquito</name>
    <dbReference type="NCBI Taxonomy" id="7177"/>
    <lineage>
        <taxon>Eukaryota</taxon>
        <taxon>Metazoa</taxon>
        <taxon>Ecdysozoa</taxon>
        <taxon>Arthropoda</taxon>
        <taxon>Hexapoda</taxon>
        <taxon>Insecta</taxon>
        <taxon>Pterygota</taxon>
        <taxon>Neoptera</taxon>
        <taxon>Endopterygota</taxon>
        <taxon>Diptera</taxon>
        <taxon>Nematocera</taxon>
        <taxon>Culicoidea</taxon>
        <taxon>Culicidae</taxon>
        <taxon>Culicinae</taxon>
        <taxon>Culicini</taxon>
        <taxon>Culex</taxon>
        <taxon>Culex</taxon>
    </lineage>
</organism>
<feature type="domain" description="C2H2-type" evidence="9">
    <location>
        <begin position="465"/>
        <end position="492"/>
    </location>
</feature>
<feature type="domain" description="C2H2-type" evidence="9">
    <location>
        <begin position="174"/>
        <end position="201"/>
    </location>
</feature>
<feature type="domain" description="C2H2-type" evidence="9">
    <location>
        <begin position="375"/>
        <end position="403"/>
    </location>
</feature>
<feature type="domain" description="C2H2-type" evidence="9">
    <location>
        <begin position="491"/>
        <end position="519"/>
    </location>
</feature>
<comment type="subcellular location">
    <subcellularLocation>
        <location evidence="1">Nucleus</location>
    </subcellularLocation>
</comment>
<dbReference type="GO" id="GO:0005634">
    <property type="term" value="C:nucleus"/>
    <property type="evidence" value="ECO:0007669"/>
    <property type="project" value="UniProtKB-SubCell"/>
</dbReference>
<dbReference type="SUPFAM" id="SSF57667">
    <property type="entry name" value="beta-beta-alpha zinc fingers"/>
    <property type="match status" value="6"/>
</dbReference>
<dbReference type="Pfam" id="PF12874">
    <property type="entry name" value="zf-met"/>
    <property type="match status" value="1"/>
</dbReference>
<dbReference type="PANTHER" id="PTHR24394:SF29">
    <property type="entry name" value="MYONEURIN"/>
    <property type="match status" value="1"/>
</dbReference>
<feature type="compositionally biased region" description="Acidic residues" evidence="8">
    <location>
        <begin position="522"/>
        <end position="537"/>
    </location>
</feature>
<feature type="compositionally biased region" description="Acidic residues" evidence="8">
    <location>
        <begin position="242"/>
        <end position="254"/>
    </location>
</feature>
<evidence type="ECO:0000259" key="9">
    <source>
        <dbReference type="PROSITE" id="PS50157"/>
    </source>
</evidence>
<feature type="domain" description="C2H2-type" evidence="9">
    <location>
        <begin position="201"/>
        <end position="228"/>
    </location>
</feature>
<dbReference type="PROSITE" id="PS00028">
    <property type="entry name" value="ZINC_FINGER_C2H2_1"/>
    <property type="match status" value="7"/>
</dbReference>
<feature type="domain" description="C2H2-type" evidence="9">
    <location>
        <begin position="116"/>
        <end position="143"/>
    </location>
</feature>
<dbReference type="GO" id="GO:0000981">
    <property type="term" value="F:DNA-binding transcription factor activity, RNA polymerase II-specific"/>
    <property type="evidence" value="ECO:0007669"/>
    <property type="project" value="TreeGrafter"/>
</dbReference>
<dbReference type="EMBL" id="GFDL01011272">
    <property type="protein sequence ID" value="JAV23773.1"/>
    <property type="molecule type" value="Transcribed_RNA"/>
</dbReference>
<feature type="region of interest" description="Disordered" evidence="8">
    <location>
        <begin position="510"/>
        <end position="546"/>
    </location>
</feature>
<feature type="compositionally biased region" description="Basic and acidic residues" evidence="8">
    <location>
        <begin position="30"/>
        <end position="45"/>
    </location>
</feature>
<evidence type="ECO:0000256" key="4">
    <source>
        <dbReference type="ARBA" id="ARBA00022771"/>
    </source>
</evidence>
<keyword evidence="2" id="KW-0479">Metal-binding</keyword>
<dbReference type="PANTHER" id="PTHR24394">
    <property type="entry name" value="ZINC FINGER PROTEIN"/>
    <property type="match status" value="1"/>
</dbReference>
<feature type="domain" description="C2H2-type" evidence="9">
    <location>
        <begin position="404"/>
        <end position="431"/>
    </location>
</feature>
<accession>A0A1Q3F8D8</accession>
<dbReference type="Pfam" id="PF00096">
    <property type="entry name" value="zf-C2H2"/>
    <property type="match status" value="4"/>
</dbReference>
<dbReference type="Gene3D" id="3.30.160.60">
    <property type="entry name" value="Classic Zinc Finger"/>
    <property type="match status" value="7"/>
</dbReference>
<evidence type="ECO:0000256" key="1">
    <source>
        <dbReference type="ARBA" id="ARBA00004123"/>
    </source>
</evidence>
<feature type="domain" description="C2H2-type" evidence="9">
    <location>
        <begin position="276"/>
        <end position="303"/>
    </location>
</feature>
<evidence type="ECO:0000256" key="3">
    <source>
        <dbReference type="ARBA" id="ARBA00022737"/>
    </source>
</evidence>
<evidence type="ECO:0000256" key="6">
    <source>
        <dbReference type="ARBA" id="ARBA00023242"/>
    </source>
</evidence>
<dbReference type="AlphaFoldDB" id="A0A1Q3F8D8"/>
<evidence type="ECO:0000256" key="8">
    <source>
        <dbReference type="SAM" id="MobiDB-lite"/>
    </source>
</evidence>
<reference evidence="10" key="1">
    <citation type="submission" date="2017-01" db="EMBL/GenBank/DDBJ databases">
        <title>A deep insight into the sialotranscriptome of adult male and female Cluex tarsalis mosquitoes.</title>
        <authorList>
            <person name="Ribeiro J.M."/>
            <person name="Moreira F."/>
            <person name="Bernard K.A."/>
            <person name="Calvo E."/>
        </authorList>
    </citation>
    <scope>NUCLEOTIDE SEQUENCE</scope>
    <source>
        <strain evidence="10">Kern County</strain>
        <tissue evidence="10">Salivary glands</tissue>
    </source>
</reference>
<feature type="region of interest" description="Disordered" evidence="8">
    <location>
        <begin position="232"/>
        <end position="266"/>
    </location>
</feature>
<evidence type="ECO:0000313" key="10">
    <source>
        <dbReference type="EMBL" id="JAV23773.1"/>
    </source>
</evidence>
<sequence length="546" mass="62250">MNQTPLITQIKVEPPEMVSIPLDPAYTEQQTHEGDPLLSEIKQEPAENQPPEPASGETSTPTVKVVSAEILKTIKPKPGLRRMQVACADCGKVCTSAGFLRRHKQYCNPPNADGLLQCKLCPAAFKKVIRLKWHMNTHEGKKTFVCRNEGCKEAFYFPETRYNHEEDCRNKEPSTCGVCGATFPFSRSLRSHMKLHEPPRFECQICNKKFFHRKNLQIHWITHFRDKAEAEKAGGQAMAKLDDEEDESPDEEEPTEKMEVTEQKTGVQDDDPEKIHFCEFCGKSFAVEEYLKRHKDFCTGFIPVMIGPQSVEKTVDPAILNCLVCGKRAESVEALKAHMVQHEKGRYNCSICNRGFGSKAILRRHEVSHSDERNHACDICGKGFKTKRAKAKHTKYMHTAPRNHSCEICNDSFTNSHRLRYHMNRHSGACPYKCRNGTEGCNAAFPTPDGRQRHEEYCGKELQKVVCTVCGANFKNKKYLRVHMLGHEARFECEVCGKKFAQNFRLKAHMEKDHQGGQVGTEEQEEDSEDESEEEDVEVKQEPEDE</sequence>
<dbReference type="GO" id="GO:0008270">
    <property type="term" value="F:zinc ion binding"/>
    <property type="evidence" value="ECO:0007669"/>
    <property type="project" value="UniProtKB-KW"/>
</dbReference>
<dbReference type="InterPro" id="IPR036236">
    <property type="entry name" value="Znf_C2H2_sf"/>
</dbReference>
<feature type="region of interest" description="Disordered" evidence="8">
    <location>
        <begin position="15"/>
        <end position="62"/>
    </location>
</feature>
<name>A0A1Q3F8D8_CULTA</name>
<keyword evidence="3" id="KW-0677">Repeat</keyword>
<evidence type="ECO:0000256" key="7">
    <source>
        <dbReference type="PROSITE-ProRule" id="PRU00042"/>
    </source>
</evidence>
<keyword evidence="6" id="KW-0539">Nucleus</keyword>
<evidence type="ECO:0000256" key="2">
    <source>
        <dbReference type="ARBA" id="ARBA00022723"/>
    </source>
</evidence>